<dbReference type="SMART" id="SM00175">
    <property type="entry name" value="RAB"/>
    <property type="match status" value="1"/>
</dbReference>
<dbReference type="InterPro" id="IPR027417">
    <property type="entry name" value="P-loop_NTPase"/>
</dbReference>
<keyword evidence="16" id="KW-1185">Reference proteome</keyword>
<evidence type="ECO:0000256" key="3">
    <source>
        <dbReference type="ARBA" id="ARBA00021423"/>
    </source>
</evidence>
<evidence type="ECO:0000256" key="7">
    <source>
        <dbReference type="ARBA" id="ARBA00022741"/>
    </source>
</evidence>
<dbReference type="InterPro" id="IPR039677">
    <property type="entry name" value="RSG1"/>
</dbReference>
<feature type="non-terminal residue" evidence="15">
    <location>
        <position position="1"/>
    </location>
</feature>
<keyword evidence="13" id="KW-0966">Cell projection</keyword>
<proteinExistence type="inferred from homology"/>
<evidence type="ECO:0000313" key="15">
    <source>
        <dbReference type="EMBL" id="MBN3294664.1"/>
    </source>
</evidence>
<dbReference type="EMBL" id="JAAWVN010027667">
    <property type="protein sequence ID" value="MBN3294664.1"/>
    <property type="molecule type" value="Genomic_DNA"/>
</dbReference>
<evidence type="ECO:0000256" key="8">
    <source>
        <dbReference type="ARBA" id="ARBA00022794"/>
    </source>
</evidence>
<keyword evidence="11" id="KW-0342">GTP-binding</keyword>
<evidence type="ECO:0000256" key="6">
    <source>
        <dbReference type="ARBA" id="ARBA00022490"/>
    </source>
</evidence>
<evidence type="ECO:0000256" key="4">
    <source>
        <dbReference type="ARBA" id="ARBA00022448"/>
    </source>
</evidence>
<evidence type="ECO:0000256" key="2">
    <source>
        <dbReference type="ARBA" id="ARBA00006270"/>
    </source>
</evidence>
<comment type="subcellular location">
    <subcellularLocation>
        <location evidence="1">Cytoplasm</location>
        <location evidence="1">Cytoskeleton</location>
        <location evidence="1">Cilium basal body</location>
    </subcellularLocation>
</comment>
<keyword evidence="7" id="KW-0547">Nucleotide-binding</keyword>
<feature type="non-terminal residue" evidence="15">
    <location>
        <position position="332"/>
    </location>
</feature>
<accession>A0ABS2Z8M5</accession>
<dbReference type="PANTHER" id="PTHR14983:SF1">
    <property type="entry name" value="CILIOGENESIS AND PLANAR POLARITY EFFECTOR 2"/>
    <property type="match status" value="1"/>
</dbReference>
<reference evidence="15" key="1">
    <citation type="journal article" date="2021" name="Cell">
        <title>Tracing the genetic footprints of vertebrate landing in non-teleost ray-finned fishes.</title>
        <authorList>
            <person name="Bi X."/>
            <person name="Wang K."/>
            <person name="Yang L."/>
            <person name="Pan H."/>
            <person name="Jiang H."/>
            <person name="Wei Q."/>
            <person name="Fang M."/>
            <person name="Yu H."/>
            <person name="Zhu C."/>
            <person name="Cai Y."/>
            <person name="He Y."/>
            <person name="Gan X."/>
            <person name="Zeng H."/>
            <person name="Yu D."/>
            <person name="Zhu Y."/>
            <person name="Jiang H."/>
            <person name="Qiu Q."/>
            <person name="Yang H."/>
            <person name="Zhang Y.E."/>
            <person name="Wang W."/>
            <person name="Zhu M."/>
            <person name="He S."/>
            <person name="Zhang G."/>
        </authorList>
    </citation>
    <scope>NUCLEOTIDE SEQUENCE</scope>
    <source>
        <strain evidence="15">Bchr_001</strain>
    </source>
</reference>
<keyword evidence="10" id="KW-0969">Cilium</keyword>
<evidence type="ECO:0000256" key="5">
    <source>
        <dbReference type="ARBA" id="ARBA00022483"/>
    </source>
</evidence>
<evidence type="ECO:0000256" key="1">
    <source>
        <dbReference type="ARBA" id="ARBA00004120"/>
    </source>
</evidence>
<dbReference type="Pfam" id="PF00071">
    <property type="entry name" value="Ras"/>
    <property type="match status" value="1"/>
</dbReference>
<gene>
    <name evidence="15" type="primary">Cplane2</name>
    <name evidence="15" type="ORF">GTO92_0015526</name>
</gene>
<keyword evidence="9" id="KW-0653">Protein transport</keyword>
<keyword evidence="6" id="KW-0963">Cytoplasm</keyword>
<dbReference type="Proteomes" id="UP001166052">
    <property type="component" value="Unassembled WGS sequence"/>
</dbReference>
<dbReference type="PROSITE" id="PS51419">
    <property type="entry name" value="RAB"/>
    <property type="match status" value="1"/>
</dbReference>
<evidence type="ECO:0000256" key="11">
    <source>
        <dbReference type="ARBA" id="ARBA00023134"/>
    </source>
</evidence>
<dbReference type="PANTHER" id="PTHR14983">
    <property type="entry name" value="CILIOGENESIS AND PLANAR POLARITY EFFECTOR 2"/>
    <property type="match status" value="1"/>
</dbReference>
<organism evidence="15 16">
    <name type="scientific">Polypterus senegalus</name>
    <name type="common">Senegal bichir</name>
    <dbReference type="NCBI Taxonomy" id="55291"/>
    <lineage>
        <taxon>Eukaryota</taxon>
        <taxon>Metazoa</taxon>
        <taxon>Chordata</taxon>
        <taxon>Craniata</taxon>
        <taxon>Vertebrata</taxon>
        <taxon>Euteleostomi</taxon>
        <taxon>Actinopterygii</taxon>
        <taxon>Polypteriformes</taxon>
        <taxon>Polypteridae</taxon>
        <taxon>Polypterus</taxon>
    </lineage>
</organism>
<evidence type="ECO:0000256" key="13">
    <source>
        <dbReference type="ARBA" id="ARBA00023273"/>
    </source>
</evidence>
<dbReference type="Gene3D" id="3.40.50.300">
    <property type="entry name" value="P-loop containing nucleotide triphosphate hydrolases"/>
    <property type="match status" value="1"/>
</dbReference>
<evidence type="ECO:0000256" key="10">
    <source>
        <dbReference type="ARBA" id="ARBA00023069"/>
    </source>
</evidence>
<keyword evidence="4" id="KW-0813">Transport</keyword>
<evidence type="ECO:0000256" key="14">
    <source>
        <dbReference type="ARBA" id="ARBA00030243"/>
    </source>
</evidence>
<name>A0ABS2Z8M5_POLSE</name>
<dbReference type="InterPro" id="IPR001806">
    <property type="entry name" value="Small_GTPase"/>
</dbReference>
<sequence>MTLRKTSLASAPRSACRFQQFSLVWFKKKRGHVLVYGLFLRCTVSVGFLQQSCYVLLGGLPSARWVKSRKQRTVYLNRAIGVRSGMSRRLVPGCLVLSDWYRSAESKEFFSSLLYKNRRKHFGLLEGPALPLKLSVDTVSYKIFVCGKSGVGKTAFVAKLAGLEVPSMHHETTGIQTTVVFWPVKLRENGRILMFRLQFWDCGENAIRRFDHLLPACRDQADAMLLLFSFTDRSSFDDLFNQLARLSGPENGILKLVVGTKFDQFMHTDVTEKELREFQQAWAVPVFRFQSSVSGVSQPALEDVAPLLNGLAEHLWNQDQLAVSLQTETGVC</sequence>
<keyword evidence="8" id="KW-0970">Cilium biogenesis/degradation</keyword>
<comment type="similarity">
    <text evidence="2">Belongs to the small GTPase superfamily. Rab family.</text>
</comment>
<protein>
    <recommendedName>
        <fullName evidence="3">Ciliogenesis and planar polarity effector 2</fullName>
    </recommendedName>
    <alternativeName>
        <fullName evidence="14">REM2- and Rab-like small GTPase 1</fullName>
    </alternativeName>
</protein>
<keyword evidence="5" id="KW-0268">Exocytosis</keyword>
<evidence type="ECO:0000256" key="9">
    <source>
        <dbReference type="ARBA" id="ARBA00022927"/>
    </source>
</evidence>
<keyword evidence="12" id="KW-0206">Cytoskeleton</keyword>
<dbReference type="CDD" id="cd00882">
    <property type="entry name" value="Ras_like_GTPase"/>
    <property type="match status" value="1"/>
</dbReference>
<evidence type="ECO:0000256" key="12">
    <source>
        <dbReference type="ARBA" id="ARBA00023212"/>
    </source>
</evidence>
<evidence type="ECO:0000313" key="16">
    <source>
        <dbReference type="Proteomes" id="UP001166052"/>
    </source>
</evidence>
<comment type="caution">
    <text evidence="15">The sequence shown here is derived from an EMBL/GenBank/DDBJ whole genome shotgun (WGS) entry which is preliminary data.</text>
</comment>
<dbReference type="SUPFAM" id="SSF52540">
    <property type="entry name" value="P-loop containing nucleoside triphosphate hydrolases"/>
    <property type="match status" value="1"/>
</dbReference>